<protein>
    <recommendedName>
        <fullName evidence="1">chitinase</fullName>
        <ecNumber evidence="1">3.2.1.14</ecNumber>
    </recommendedName>
</protein>
<evidence type="ECO:0000313" key="5">
    <source>
        <dbReference type="Proteomes" id="UP000000560"/>
    </source>
</evidence>
<dbReference type="PROSITE" id="PS51910">
    <property type="entry name" value="GH18_2"/>
    <property type="match status" value="1"/>
</dbReference>
<accession>C8VUT8</accession>
<dbReference type="SMART" id="SM00636">
    <property type="entry name" value="Glyco_18"/>
    <property type="match status" value="1"/>
</dbReference>
<gene>
    <name evidence="4" type="ORF">ANIA_00221</name>
</gene>
<dbReference type="GO" id="GO:0004568">
    <property type="term" value="F:chitinase activity"/>
    <property type="evidence" value="ECO:0000318"/>
    <property type="project" value="GO_Central"/>
</dbReference>
<organism evidence="4 5">
    <name type="scientific">Emericella nidulans (strain FGSC A4 / ATCC 38163 / CBS 112.46 / NRRL 194 / M139)</name>
    <name type="common">Aspergillus nidulans</name>
    <dbReference type="NCBI Taxonomy" id="227321"/>
    <lineage>
        <taxon>Eukaryota</taxon>
        <taxon>Fungi</taxon>
        <taxon>Dikarya</taxon>
        <taxon>Ascomycota</taxon>
        <taxon>Pezizomycotina</taxon>
        <taxon>Eurotiomycetes</taxon>
        <taxon>Eurotiomycetidae</taxon>
        <taxon>Eurotiales</taxon>
        <taxon>Aspergillaceae</taxon>
        <taxon>Aspergillus</taxon>
        <taxon>Aspergillus subgen. Nidulantes</taxon>
    </lineage>
</organism>
<reference evidence="5" key="2">
    <citation type="journal article" date="2009" name="Fungal Genet. Biol.">
        <title>The 2008 update of the Aspergillus nidulans genome annotation: a community effort.</title>
        <authorList>
            <person name="Wortman J.R."/>
            <person name="Gilsenan J.M."/>
            <person name="Joardar V."/>
            <person name="Deegan J."/>
            <person name="Clutterbuck J."/>
            <person name="Andersen M.R."/>
            <person name="Archer D."/>
            <person name="Bencina M."/>
            <person name="Braus G."/>
            <person name="Coutinho P."/>
            <person name="von Dohren H."/>
            <person name="Doonan J."/>
            <person name="Driessen A.J."/>
            <person name="Durek P."/>
            <person name="Espeso E."/>
            <person name="Fekete E."/>
            <person name="Flipphi M."/>
            <person name="Estrada C.G."/>
            <person name="Geysens S."/>
            <person name="Goldman G."/>
            <person name="de Groot P.W."/>
            <person name="Hansen K."/>
            <person name="Harris S.D."/>
            <person name="Heinekamp T."/>
            <person name="Helmstaedt K."/>
            <person name="Henrissat B."/>
            <person name="Hofmann G."/>
            <person name="Homan T."/>
            <person name="Horio T."/>
            <person name="Horiuchi H."/>
            <person name="James S."/>
            <person name="Jones M."/>
            <person name="Karaffa L."/>
            <person name="Karanyi Z."/>
            <person name="Kato M."/>
            <person name="Keller N."/>
            <person name="Kelly D.E."/>
            <person name="Kiel J.A."/>
            <person name="Kim J.M."/>
            <person name="van der Klei I.J."/>
            <person name="Klis F.M."/>
            <person name="Kovalchuk A."/>
            <person name="Krasevec N."/>
            <person name="Kubicek C.P."/>
            <person name="Liu B."/>
            <person name="Maccabe A."/>
            <person name="Meyer V."/>
            <person name="Mirabito P."/>
            <person name="Miskei M."/>
            <person name="Mos M."/>
            <person name="Mullins J."/>
            <person name="Nelson D.R."/>
            <person name="Nielsen J."/>
            <person name="Oakley B.R."/>
            <person name="Osmani S.A."/>
            <person name="Pakula T."/>
            <person name="Paszewski A."/>
            <person name="Paulsen I."/>
            <person name="Pilsyk S."/>
            <person name="Pocsi I."/>
            <person name="Punt P.J."/>
            <person name="Ram A.F."/>
            <person name="Ren Q."/>
            <person name="Robellet X."/>
            <person name="Robson G."/>
            <person name="Seiboth B."/>
            <person name="van Solingen P."/>
            <person name="Specht T."/>
            <person name="Sun J."/>
            <person name="Taheri-Talesh N."/>
            <person name="Takeshita N."/>
            <person name="Ussery D."/>
            <person name="vanKuyk P.A."/>
            <person name="Visser H."/>
            <person name="van de Vondervoort P.J."/>
            <person name="de Vries R.P."/>
            <person name="Walton J."/>
            <person name="Xiang X."/>
            <person name="Xiong Y."/>
            <person name="Zeng A.P."/>
            <person name="Brandt B.W."/>
            <person name="Cornell M.J."/>
            <person name="van den Hondel C.A."/>
            <person name="Visser J."/>
            <person name="Oliver S.G."/>
            <person name="Turner G."/>
        </authorList>
    </citation>
    <scope>GENOME REANNOTATION</scope>
    <source>
        <strain evidence="5">FGSC A4 / ATCC 38163 / CBS 112.46 / NRRL 194 / M139</strain>
    </source>
</reference>
<dbReference type="GO" id="GO:0008061">
    <property type="term" value="F:chitin binding"/>
    <property type="evidence" value="ECO:0007669"/>
    <property type="project" value="InterPro"/>
</dbReference>
<dbReference type="EC" id="3.2.1.14" evidence="1"/>
<dbReference type="Gene3D" id="3.20.20.80">
    <property type="entry name" value="Glycosidases"/>
    <property type="match status" value="1"/>
</dbReference>
<evidence type="ECO:0000256" key="2">
    <source>
        <dbReference type="SAM" id="MobiDB-lite"/>
    </source>
</evidence>
<sequence>MYLTGVRQHNVVPEPSLVSDVTHVALAFMQSSIFNRNSTSSWPLFTTVDAVRTEFSNGTSILISIGGWGDTQGFSTAARTDESRKLFAENIRRMVDDTGADGVDIDWEYPGGNGEDYKRIPNSEKFWETAAYPQLLAEIRAAIPDKLITAAVPGLPRDMLAFTKETIPSISASVDFLNVMTYDLMNRRDTVTKHHTGVQLSLESIDAYIEAGMPPEKLNLGLAYYVKWFKTVPGEQCAKQPIGCPTVLMEDPDTGADLGQAGAFSWNDRVPQELAASFEKAKISGEYDPFGGGYYFWDSNENIFWSWDTANAIKRKFPAILEKRKLGGVFAWGLGEDAPEFAHLKATTAGLGDSSAAPGGKLSTSRKDEL</sequence>
<name>Q5BGV9_EMENI</name>
<dbReference type="GO" id="GO:0005576">
    <property type="term" value="C:extracellular region"/>
    <property type="evidence" value="ECO:0000318"/>
    <property type="project" value="GO_Central"/>
</dbReference>
<dbReference type="PANTHER" id="PTHR11177:SF378">
    <property type="entry name" value="CHITINASE"/>
    <property type="match status" value="1"/>
</dbReference>
<dbReference type="EMBL" id="BN001308">
    <property type="protein sequence ID" value="CBF89945.1"/>
    <property type="molecule type" value="Genomic_DNA"/>
</dbReference>
<feature type="domain" description="GH18" evidence="3">
    <location>
        <begin position="1"/>
        <end position="354"/>
    </location>
</feature>
<dbReference type="OMA" id="VMTYDMM"/>
<dbReference type="InParanoid" id="Q5BGV9"/>
<evidence type="ECO:0000256" key="1">
    <source>
        <dbReference type="ARBA" id="ARBA00012729"/>
    </source>
</evidence>
<reference evidence="5" key="1">
    <citation type="journal article" date="2005" name="Nature">
        <title>Sequencing of Aspergillus nidulans and comparative analysis with A. fumigatus and A. oryzae.</title>
        <authorList>
            <person name="Galagan J.E."/>
            <person name="Calvo S.E."/>
            <person name="Cuomo C."/>
            <person name="Ma L.J."/>
            <person name="Wortman J.R."/>
            <person name="Batzoglou S."/>
            <person name="Lee S.I."/>
            <person name="Basturkmen M."/>
            <person name="Spevak C.C."/>
            <person name="Clutterbuck J."/>
            <person name="Kapitonov V."/>
            <person name="Jurka J."/>
            <person name="Scazzocchio C."/>
            <person name="Farman M."/>
            <person name="Butler J."/>
            <person name="Purcell S."/>
            <person name="Harris S."/>
            <person name="Braus G.H."/>
            <person name="Draht O."/>
            <person name="Busch S."/>
            <person name="D'Enfert C."/>
            <person name="Bouchier C."/>
            <person name="Goldman G.H."/>
            <person name="Bell-Pedersen D."/>
            <person name="Griffiths-Jones S."/>
            <person name="Doonan J.H."/>
            <person name="Yu J."/>
            <person name="Vienken K."/>
            <person name="Pain A."/>
            <person name="Freitag M."/>
            <person name="Selker E.U."/>
            <person name="Archer D.B."/>
            <person name="Penalva M.A."/>
            <person name="Oakley B.R."/>
            <person name="Momany M."/>
            <person name="Tanaka T."/>
            <person name="Kumagai T."/>
            <person name="Asai K."/>
            <person name="Machida M."/>
            <person name="Nierman W.C."/>
            <person name="Denning D.W."/>
            <person name="Caddick M."/>
            <person name="Hynes M."/>
            <person name="Paoletti M."/>
            <person name="Fischer R."/>
            <person name="Miller B."/>
            <person name="Dyer P."/>
            <person name="Sachs M.S."/>
            <person name="Osmani S.A."/>
            <person name="Birren B.W."/>
        </authorList>
    </citation>
    <scope>NUCLEOTIDE SEQUENCE [LARGE SCALE GENOMIC DNA]</scope>
    <source>
        <strain evidence="5">FGSC A4 / ATCC 38163 / CBS 112.46 / NRRL 194 / M139</strain>
    </source>
</reference>
<dbReference type="Proteomes" id="UP000000560">
    <property type="component" value="Chromosome VIII"/>
</dbReference>
<dbReference type="InterPro" id="IPR017853">
    <property type="entry name" value="GH"/>
</dbReference>
<dbReference type="RefSeq" id="XP_657825.1">
    <property type="nucleotide sequence ID" value="XM_652733.1"/>
</dbReference>
<dbReference type="STRING" id="227321.Q5BGV9"/>
<keyword evidence="5" id="KW-1185">Reference proteome</keyword>
<proteinExistence type="predicted"/>
<dbReference type="Pfam" id="PF00704">
    <property type="entry name" value="Glyco_hydro_18"/>
    <property type="match status" value="1"/>
</dbReference>
<dbReference type="KEGG" id="ani:ANIA_00221"/>
<dbReference type="SUPFAM" id="SSF51445">
    <property type="entry name" value="(Trans)glycosidases"/>
    <property type="match status" value="1"/>
</dbReference>
<dbReference type="GO" id="GO:0005975">
    <property type="term" value="P:carbohydrate metabolic process"/>
    <property type="evidence" value="ECO:0007669"/>
    <property type="project" value="InterPro"/>
</dbReference>
<dbReference type="GO" id="GO:0006032">
    <property type="term" value="P:chitin catabolic process"/>
    <property type="evidence" value="ECO:0000318"/>
    <property type="project" value="GO_Central"/>
</dbReference>
<evidence type="ECO:0000259" key="3">
    <source>
        <dbReference type="PROSITE" id="PS51910"/>
    </source>
</evidence>
<dbReference type="InterPro" id="IPR001223">
    <property type="entry name" value="Glyco_hydro18_cat"/>
</dbReference>
<dbReference type="FunFam" id="3.20.20.80:FF:000159">
    <property type="entry name" value="Class V chitinase, putative"/>
    <property type="match status" value="1"/>
</dbReference>
<evidence type="ECO:0000313" key="4">
    <source>
        <dbReference type="EMBL" id="CBF89945.1"/>
    </source>
</evidence>
<dbReference type="GO" id="GO:0008843">
    <property type="term" value="F:endochitinase activity"/>
    <property type="evidence" value="ECO:0007669"/>
    <property type="project" value="UniProtKB-EC"/>
</dbReference>
<dbReference type="OrthoDB" id="73875at2759"/>
<dbReference type="AlphaFoldDB" id="Q5BGV9"/>
<accession>Q5BGV9</accession>
<dbReference type="GeneID" id="2875998"/>
<dbReference type="InterPro" id="IPR011583">
    <property type="entry name" value="Chitinase_II/V-like_cat"/>
</dbReference>
<dbReference type="PANTHER" id="PTHR11177">
    <property type="entry name" value="CHITINASE"/>
    <property type="match status" value="1"/>
</dbReference>
<dbReference type="HOGENOM" id="CLU_031465_2_0_1"/>
<dbReference type="CAZy" id="GH18">
    <property type="family name" value="Glycoside Hydrolase Family 18"/>
</dbReference>
<feature type="region of interest" description="Disordered" evidence="2">
    <location>
        <begin position="350"/>
        <end position="370"/>
    </location>
</feature>
<dbReference type="InterPro" id="IPR050314">
    <property type="entry name" value="Glycosyl_Hydrlase_18"/>
</dbReference>
<dbReference type="eggNOG" id="KOG2806">
    <property type="taxonomic scope" value="Eukaryota"/>
</dbReference>